<proteinExistence type="predicted"/>
<comment type="caution">
    <text evidence="1">The sequence shown here is derived from an EMBL/GenBank/DDBJ whole genome shotgun (WGS) entry which is preliminary data.</text>
</comment>
<reference evidence="1 2" key="1">
    <citation type="submission" date="2019-05" db="EMBL/GenBank/DDBJ databases">
        <title>Another draft genome of Portunus trituberculatus and its Hox gene families provides insights of decapod evolution.</title>
        <authorList>
            <person name="Jeong J.-H."/>
            <person name="Song I."/>
            <person name="Kim S."/>
            <person name="Choi T."/>
            <person name="Kim D."/>
            <person name="Ryu S."/>
            <person name="Kim W."/>
        </authorList>
    </citation>
    <scope>NUCLEOTIDE SEQUENCE [LARGE SCALE GENOMIC DNA]</scope>
    <source>
        <tissue evidence="1">Muscle</tissue>
    </source>
</reference>
<sequence length="90" mass="9496">MRWSVRRVVTVESTSGSRDAWVCCCVSSGSELSSSTHLLSDMSLLSRTKIAEVTILTKSGRSNCVLCMGNAASVKSSAALCTMTLLSSMA</sequence>
<evidence type="ECO:0000313" key="2">
    <source>
        <dbReference type="Proteomes" id="UP000324222"/>
    </source>
</evidence>
<dbReference type="Proteomes" id="UP000324222">
    <property type="component" value="Unassembled WGS sequence"/>
</dbReference>
<evidence type="ECO:0000313" key="1">
    <source>
        <dbReference type="EMBL" id="MPC25671.1"/>
    </source>
</evidence>
<organism evidence="1 2">
    <name type="scientific">Portunus trituberculatus</name>
    <name type="common">Swimming crab</name>
    <name type="synonym">Neptunus trituberculatus</name>
    <dbReference type="NCBI Taxonomy" id="210409"/>
    <lineage>
        <taxon>Eukaryota</taxon>
        <taxon>Metazoa</taxon>
        <taxon>Ecdysozoa</taxon>
        <taxon>Arthropoda</taxon>
        <taxon>Crustacea</taxon>
        <taxon>Multicrustacea</taxon>
        <taxon>Malacostraca</taxon>
        <taxon>Eumalacostraca</taxon>
        <taxon>Eucarida</taxon>
        <taxon>Decapoda</taxon>
        <taxon>Pleocyemata</taxon>
        <taxon>Brachyura</taxon>
        <taxon>Eubrachyura</taxon>
        <taxon>Portunoidea</taxon>
        <taxon>Portunidae</taxon>
        <taxon>Portuninae</taxon>
        <taxon>Portunus</taxon>
    </lineage>
</organism>
<dbReference type="EMBL" id="VSRR010001493">
    <property type="protein sequence ID" value="MPC25671.1"/>
    <property type="molecule type" value="Genomic_DNA"/>
</dbReference>
<accession>A0A5B7DVL7</accession>
<keyword evidence="2" id="KW-1185">Reference proteome</keyword>
<gene>
    <name evidence="1" type="ORF">E2C01_018793</name>
</gene>
<protein>
    <submittedName>
        <fullName evidence="1">Uncharacterized protein</fullName>
    </submittedName>
</protein>
<name>A0A5B7DVL7_PORTR</name>
<dbReference type="AlphaFoldDB" id="A0A5B7DVL7"/>